<proteinExistence type="predicted"/>
<dbReference type="PANTHER" id="PTHR47637">
    <property type="entry name" value="CHAPERONE SURA"/>
    <property type="match status" value="1"/>
</dbReference>
<dbReference type="InterPro" id="IPR046357">
    <property type="entry name" value="PPIase_dom_sf"/>
</dbReference>
<dbReference type="PROSITE" id="PS50198">
    <property type="entry name" value="PPIC_PPIASE_2"/>
    <property type="match status" value="1"/>
</dbReference>
<feature type="signal peptide" evidence="10">
    <location>
        <begin position="1"/>
        <end position="26"/>
    </location>
</feature>
<dbReference type="Gene3D" id="1.10.4030.10">
    <property type="entry name" value="Porin chaperone SurA, peptide-binding domain"/>
    <property type="match status" value="1"/>
</dbReference>
<keyword evidence="5" id="KW-0143">Chaperone</keyword>
<name>A0A1B3ZHU4_9SPHN</name>
<evidence type="ECO:0000256" key="1">
    <source>
        <dbReference type="ARBA" id="ARBA00018370"/>
    </source>
</evidence>
<dbReference type="Pfam" id="PF09312">
    <property type="entry name" value="SurA_N"/>
    <property type="match status" value="1"/>
</dbReference>
<dbReference type="KEGG" id="span:AWL63_21425"/>
<evidence type="ECO:0000313" key="13">
    <source>
        <dbReference type="Proteomes" id="UP000094256"/>
    </source>
</evidence>
<sequence length="461" mass="50675">MMSIKSKSVGVARFGRILALAGTGLAAVSMTASSIAQTVSDDGTPQTSLDIPNNLQIFGKIDPNVRKATAIVNDSVITGTDVDQRVGLIMAANQLNLSAEDKERLKLQVLRSLIDETLQIQDAKANEVSITQDEITQAFNRVAGNFGKSPTDFRAYLRQSGSSDRSLKRQIEAELAWSRYLRRKVEPQVNVGDEEIKIIMDRMTKSKGSEEYHLKEIYLSAGPDRTQQVFDQEKQMIAEIQKGTKPFEYYAQYSEATTRSTGGDLDWVSASQLGALPQSLAEAARQMSVGQIAGPIEVPGGFSILYLVDKRKVLEADPRDAKLSLKQISVKFAPNLTQADANARVALFAKEIQNIHGCGGVAKVASTIGADVVDNDAVKIRDLPPQLQEILLKLQVGESTPPFGSQKDGVRALVMCGRDDPKDSSLPGVDQIRNQMEQQRVNRRAQQMLRDLRRDAVIEYR</sequence>
<feature type="chain" id="PRO_5008556577" description="Parvulin-like PPIase" evidence="10">
    <location>
        <begin position="27"/>
        <end position="461"/>
    </location>
</feature>
<dbReference type="InterPro" id="IPR000297">
    <property type="entry name" value="PPIase_PpiC"/>
</dbReference>
<evidence type="ECO:0000256" key="9">
    <source>
        <dbReference type="PROSITE-ProRule" id="PRU00278"/>
    </source>
</evidence>
<feature type="domain" description="PpiC" evidence="11">
    <location>
        <begin position="209"/>
        <end position="309"/>
    </location>
</feature>
<evidence type="ECO:0000256" key="6">
    <source>
        <dbReference type="ARBA" id="ARBA00023235"/>
    </source>
</evidence>
<organism evidence="12 13">
    <name type="scientific">Sphingomonas panacis</name>
    <dbReference type="NCBI Taxonomy" id="1560345"/>
    <lineage>
        <taxon>Bacteria</taxon>
        <taxon>Pseudomonadati</taxon>
        <taxon>Pseudomonadota</taxon>
        <taxon>Alphaproteobacteria</taxon>
        <taxon>Sphingomonadales</taxon>
        <taxon>Sphingomonadaceae</taxon>
        <taxon>Sphingomonas</taxon>
    </lineage>
</organism>
<evidence type="ECO:0000256" key="5">
    <source>
        <dbReference type="ARBA" id="ARBA00023186"/>
    </source>
</evidence>
<dbReference type="STRING" id="1560345.AWL63_21425"/>
<keyword evidence="13" id="KW-1185">Reference proteome</keyword>
<accession>A0A1B3ZHU4</accession>
<dbReference type="EMBL" id="CP014168">
    <property type="protein sequence ID" value="AOH86994.1"/>
    <property type="molecule type" value="Genomic_DNA"/>
</dbReference>
<keyword evidence="4 9" id="KW-0697">Rotamase</keyword>
<dbReference type="PANTHER" id="PTHR47637:SF1">
    <property type="entry name" value="CHAPERONE SURA"/>
    <property type="match status" value="1"/>
</dbReference>
<keyword evidence="2 10" id="KW-0732">Signal</keyword>
<protein>
    <recommendedName>
        <fullName evidence="1">Parvulin-like PPIase</fullName>
    </recommendedName>
    <alternativeName>
        <fullName evidence="7">Peptidyl-prolyl cis-trans isomerase plp</fullName>
    </alternativeName>
    <alternativeName>
        <fullName evidence="8">Rotamase plp</fullName>
    </alternativeName>
</protein>
<reference evidence="12 13" key="1">
    <citation type="submission" date="2016-01" db="EMBL/GenBank/DDBJ databases">
        <title>Complete genome and mega plasmid sequence of Sphingomonas panacis DCY99 elicits systemic resistance in rice to Xanthomonas oryzae.</title>
        <authorList>
            <person name="Kim Y.J."/>
            <person name="Yang D.C."/>
            <person name="Sing P."/>
        </authorList>
    </citation>
    <scope>NUCLEOTIDE SEQUENCE [LARGE SCALE GENOMIC DNA]</scope>
    <source>
        <strain evidence="12 13">DCY99</strain>
    </source>
</reference>
<dbReference type="Proteomes" id="UP000094256">
    <property type="component" value="Chromosome"/>
</dbReference>
<dbReference type="GO" id="GO:0003755">
    <property type="term" value="F:peptidyl-prolyl cis-trans isomerase activity"/>
    <property type="evidence" value="ECO:0007669"/>
    <property type="project" value="UniProtKB-KW"/>
</dbReference>
<evidence type="ECO:0000256" key="8">
    <source>
        <dbReference type="ARBA" id="ARBA00031484"/>
    </source>
</evidence>
<evidence type="ECO:0000256" key="7">
    <source>
        <dbReference type="ARBA" id="ARBA00030642"/>
    </source>
</evidence>
<evidence type="ECO:0000256" key="4">
    <source>
        <dbReference type="ARBA" id="ARBA00023110"/>
    </source>
</evidence>
<dbReference type="SUPFAM" id="SSF54534">
    <property type="entry name" value="FKBP-like"/>
    <property type="match status" value="2"/>
</dbReference>
<dbReference type="InterPro" id="IPR050280">
    <property type="entry name" value="OMP_Chaperone_SurA"/>
</dbReference>
<evidence type="ECO:0000256" key="2">
    <source>
        <dbReference type="ARBA" id="ARBA00022729"/>
    </source>
</evidence>
<dbReference type="InterPro" id="IPR027304">
    <property type="entry name" value="Trigger_fact/SurA_dom_sf"/>
</dbReference>
<evidence type="ECO:0000313" key="12">
    <source>
        <dbReference type="EMBL" id="AOH86994.1"/>
    </source>
</evidence>
<dbReference type="RefSeq" id="WP_083225001.1">
    <property type="nucleotide sequence ID" value="NZ_CP014168.1"/>
</dbReference>
<evidence type="ECO:0000256" key="10">
    <source>
        <dbReference type="SAM" id="SignalP"/>
    </source>
</evidence>
<dbReference type="SUPFAM" id="SSF109998">
    <property type="entry name" value="Triger factor/SurA peptide-binding domain-like"/>
    <property type="match status" value="1"/>
</dbReference>
<keyword evidence="6 9" id="KW-0413">Isomerase</keyword>
<dbReference type="Pfam" id="PF00639">
    <property type="entry name" value="Rotamase"/>
    <property type="match status" value="1"/>
</dbReference>
<gene>
    <name evidence="12" type="ORF">AWL63_21425</name>
</gene>
<dbReference type="AlphaFoldDB" id="A0A1B3ZHU4"/>
<evidence type="ECO:0000256" key="3">
    <source>
        <dbReference type="ARBA" id="ARBA00022764"/>
    </source>
</evidence>
<dbReference type="Gene3D" id="3.10.50.40">
    <property type="match status" value="1"/>
</dbReference>
<evidence type="ECO:0000259" key="11">
    <source>
        <dbReference type="PROSITE" id="PS50198"/>
    </source>
</evidence>
<keyword evidence="3" id="KW-0574">Periplasm</keyword>
<dbReference type="InterPro" id="IPR015391">
    <property type="entry name" value="SurA_N"/>
</dbReference>